<evidence type="ECO:0000256" key="1">
    <source>
        <dbReference type="ARBA" id="ARBA00010928"/>
    </source>
</evidence>
<feature type="region of interest" description="Disordered" evidence="3">
    <location>
        <begin position="332"/>
        <end position="373"/>
    </location>
</feature>
<accession>A0A1Z4GHP2</accession>
<dbReference type="Pfam" id="PF01408">
    <property type="entry name" value="GFO_IDH_MocA"/>
    <property type="match status" value="1"/>
</dbReference>
<dbReference type="OrthoDB" id="9815825at2"/>
<organism evidence="6 7">
    <name type="scientific">Anabaenopsis circularis NIES-21</name>
    <dbReference type="NCBI Taxonomy" id="1085406"/>
    <lineage>
        <taxon>Bacteria</taxon>
        <taxon>Bacillati</taxon>
        <taxon>Cyanobacteriota</taxon>
        <taxon>Cyanophyceae</taxon>
        <taxon>Nostocales</taxon>
        <taxon>Nodulariaceae</taxon>
        <taxon>Anabaenopsis</taxon>
    </lineage>
</organism>
<dbReference type="Gene3D" id="3.40.50.720">
    <property type="entry name" value="NAD(P)-binding Rossmann-like Domain"/>
    <property type="match status" value="1"/>
</dbReference>
<evidence type="ECO:0000256" key="3">
    <source>
        <dbReference type="SAM" id="MobiDB-lite"/>
    </source>
</evidence>
<protein>
    <submittedName>
        <fullName evidence="6">Oxidoreductase domain-containing protein</fullName>
    </submittedName>
</protein>
<dbReference type="GO" id="GO:0016491">
    <property type="term" value="F:oxidoreductase activity"/>
    <property type="evidence" value="ECO:0007669"/>
    <property type="project" value="UniProtKB-KW"/>
</dbReference>
<dbReference type="InterPro" id="IPR008354">
    <property type="entry name" value="Glc-Fru_OxRdtase_bac"/>
</dbReference>
<evidence type="ECO:0000256" key="2">
    <source>
        <dbReference type="ARBA" id="ARBA00023002"/>
    </source>
</evidence>
<proteinExistence type="inferred from homology"/>
<feature type="domain" description="Gfo/Idh/MocA-like oxidoreductase N-terminal" evidence="4">
    <location>
        <begin position="10"/>
        <end position="132"/>
    </location>
</feature>
<dbReference type="Proteomes" id="UP000218287">
    <property type="component" value="Chromosome"/>
</dbReference>
<dbReference type="SUPFAM" id="SSF55347">
    <property type="entry name" value="Glyceraldehyde-3-phosphate dehydrogenase-like, C-terminal domain"/>
    <property type="match status" value="1"/>
</dbReference>
<dbReference type="AlphaFoldDB" id="A0A1Z4GHP2"/>
<dbReference type="GO" id="GO:0000166">
    <property type="term" value="F:nucleotide binding"/>
    <property type="evidence" value="ECO:0007669"/>
    <property type="project" value="InterPro"/>
</dbReference>
<evidence type="ECO:0000313" key="6">
    <source>
        <dbReference type="EMBL" id="BAY17004.1"/>
    </source>
</evidence>
<evidence type="ECO:0000313" key="7">
    <source>
        <dbReference type="Proteomes" id="UP000218287"/>
    </source>
</evidence>
<evidence type="ECO:0000259" key="4">
    <source>
        <dbReference type="Pfam" id="PF01408"/>
    </source>
</evidence>
<dbReference type="Gene3D" id="3.30.360.10">
    <property type="entry name" value="Dihydrodipicolinate Reductase, domain 2"/>
    <property type="match status" value="1"/>
</dbReference>
<reference evidence="6 7" key="1">
    <citation type="submission" date="2017-06" db="EMBL/GenBank/DDBJ databases">
        <title>Genome sequencing of cyanobaciteial culture collection at National Institute for Environmental Studies (NIES).</title>
        <authorList>
            <person name="Hirose Y."/>
            <person name="Shimura Y."/>
            <person name="Fujisawa T."/>
            <person name="Nakamura Y."/>
            <person name="Kawachi M."/>
        </authorList>
    </citation>
    <scope>NUCLEOTIDE SEQUENCE [LARGE SCALE GENOMIC DNA]</scope>
    <source>
        <strain evidence="6 7">NIES-21</strain>
    </source>
</reference>
<dbReference type="PANTHER" id="PTHR22604:SF105">
    <property type="entry name" value="TRANS-1,2-DIHYDROBENZENE-1,2-DIOL DEHYDROGENASE"/>
    <property type="match status" value="1"/>
</dbReference>
<sequence>MTATNEKNKIRYAVVGLGWFAQEAALPAFTNTDNSELVALVSDDATKLKEISQKYGIQHTYSYEEYEDCLTSGEIDAVYIALPNHLHREYTVRAANQAIHVLCEKPMAVTDEECEAMIKAAKDNGVKLMIAYRLHLEPANLEAVEIVRSQQIGEARVFNSVFTQQVEGGNIRLRNVTGGGTIYDIGIYCINAARYLFQDEPTEVFAVAASKGEQRFSEVEEMASVILRFPHERLATFTCSFGAAKVSTYQVVGTKGDLKVESAYTWHGELKHYLTIDGKTQERTFEQHDQLAAEFKYFSDCILQDKDPEPSGIEGLNDVCIIQAIYQSIETGQPVPVQTRDRSQRPTSDQTVKRPANEDQPELIRAAAPSGNS</sequence>
<gene>
    <name evidence="6" type="ORF">NIES21_28380</name>
</gene>
<keyword evidence="2" id="KW-0560">Oxidoreductase</keyword>
<name>A0A1Z4GHP2_9CYAN</name>
<dbReference type="InterPro" id="IPR055170">
    <property type="entry name" value="GFO_IDH_MocA-like_dom"/>
</dbReference>
<dbReference type="Pfam" id="PF22725">
    <property type="entry name" value="GFO_IDH_MocA_C3"/>
    <property type="match status" value="1"/>
</dbReference>
<dbReference type="InterPro" id="IPR036291">
    <property type="entry name" value="NAD(P)-bd_dom_sf"/>
</dbReference>
<comment type="similarity">
    <text evidence="1">Belongs to the Gfo/Idh/MocA family.</text>
</comment>
<dbReference type="EMBL" id="AP018174">
    <property type="protein sequence ID" value="BAY17004.1"/>
    <property type="molecule type" value="Genomic_DNA"/>
</dbReference>
<dbReference type="InterPro" id="IPR050984">
    <property type="entry name" value="Gfo/Idh/MocA_domain"/>
</dbReference>
<dbReference type="SUPFAM" id="SSF51735">
    <property type="entry name" value="NAD(P)-binding Rossmann-fold domains"/>
    <property type="match status" value="1"/>
</dbReference>
<evidence type="ECO:0000259" key="5">
    <source>
        <dbReference type="Pfam" id="PF22725"/>
    </source>
</evidence>
<dbReference type="PANTHER" id="PTHR22604">
    <property type="entry name" value="OXIDOREDUCTASES"/>
    <property type="match status" value="1"/>
</dbReference>
<feature type="domain" description="GFO/IDH/MocA-like oxidoreductase" evidence="5">
    <location>
        <begin position="142"/>
        <end position="258"/>
    </location>
</feature>
<keyword evidence="7" id="KW-1185">Reference proteome</keyword>
<dbReference type="PRINTS" id="PR01775">
    <property type="entry name" value="GLFROXRDTASE"/>
</dbReference>
<dbReference type="InterPro" id="IPR000683">
    <property type="entry name" value="Gfo/Idh/MocA-like_OxRdtase_N"/>
</dbReference>